<organism evidence="3 4">
    <name type="scientific">Verticillium longisporum</name>
    <name type="common">Verticillium dahliae var. longisporum</name>
    <dbReference type="NCBI Taxonomy" id="100787"/>
    <lineage>
        <taxon>Eukaryota</taxon>
        <taxon>Fungi</taxon>
        <taxon>Dikarya</taxon>
        <taxon>Ascomycota</taxon>
        <taxon>Pezizomycotina</taxon>
        <taxon>Sordariomycetes</taxon>
        <taxon>Hypocreomycetidae</taxon>
        <taxon>Glomerellales</taxon>
        <taxon>Plectosphaerellaceae</taxon>
        <taxon>Verticillium</taxon>
    </lineage>
</organism>
<sequence>MVAPPRMFTDLLLSHWRHASSSSKATLEVGGGDLTIADVVEVSRHLARVELIPASIAAIEAGSKIIPEKLAQGEIIYGVNTGFGGTADATLEVGGGDLTIADVVEVSRHLARVELIPASIAAIEAGSKIIPEKLAQGEIIYGVNTGFGGTADVRSDDVEGVQQSLISHLTCGIVADGKREEMALASSNGLAGGSNGEAHAGNGCEKSNGQLAQKQQRASTPSPLPLNDALAATCMPESWARASMLIRLNSLAGGASGIRVDIAESLVELLNADIVPRIPVRGSISASGDLSALAWICAAMQGKTSATAFSGRRDVEGARRVTRADAALSEAGIAPIDLLAKEGLAIVNGTAVSAGVAALAAHESLHLAVLSQVLTAMSVEALRGSDESFEPFIARVRPHPGQADSARNIKAFLAGSRLLNRHDGRDVATLRQDRYSLRTASQWIGPVLEDFGLAYDQLTVEINSVTDNPLVDVAAGRVLHGGNFQARAVTSAVEKLRQGLQGLGRMLFAQCTEMINPATSWGLPPNLCSDDDAGASFLFKGLDVVVAALASELGFLANPVGSHVQTAEMGNQALNSLALVSARYTLEAVDVLSQMASAHLLALCQALDLRTIEIEGRHDDAVPPDAAPYIGQASRRMYRFVRKDLGVPFLGEAHLASTEAVAPEGVTPSIGLYNTRIYESIRSGRLYAVVLEILREAEEQRATNGNHV</sequence>
<dbReference type="Proteomes" id="UP000044602">
    <property type="component" value="Unassembled WGS sequence"/>
</dbReference>
<feature type="region of interest" description="Disordered" evidence="2">
    <location>
        <begin position="195"/>
        <end position="223"/>
    </location>
</feature>
<evidence type="ECO:0000256" key="1">
    <source>
        <dbReference type="ARBA" id="ARBA00007238"/>
    </source>
</evidence>
<evidence type="ECO:0000256" key="2">
    <source>
        <dbReference type="SAM" id="MobiDB-lite"/>
    </source>
</evidence>
<proteinExistence type="inferred from homology"/>
<evidence type="ECO:0000313" key="4">
    <source>
        <dbReference type="Proteomes" id="UP000044602"/>
    </source>
</evidence>
<evidence type="ECO:0008006" key="5">
    <source>
        <dbReference type="Google" id="ProtNLM"/>
    </source>
</evidence>
<comment type="similarity">
    <text evidence="1">Belongs to the PAL/histidase family.</text>
</comment>
<dbReference type="AlphaFoldDB" id="A0A0G4M1F1"/>
<reference evidence="3 4" key="1">
    <citation type="submission" date="2015-05" db="EMBL/GenBank/DDBJ databases">
        <authorList>
            <person name="Wang D.B."/>
            <person name="Wang M."/>
        </authorList>
    </citation>
    <scope>NUCLEOTIDE SEQUENCE [LARGE SCALE GENOMIC DNA]</scope>
    <source>
        <strain evidence="3">VL1</strain>
    </source>
</reference>
<dbReference type="CDD" id="cd00332">
    <property type="entry name" value="PAL-HAL"/>
    <property type="match status" value="1"/>
</dbReference>
<dbReference type="GO" id="GO:0003824">
    <property type="term" value="F:catalytic activity"/>
    <property type="evidence" value="ECO:0007669"/>
    <property type="project" value="InterPro"/>
</dbReference>
<dbReference type="InterPro" id="IPR024083">
    <property type="entry name" value="Fumarase/histidase_N"/>
</dbReference>
<dbReference type="PANTHER" id="PTHR10362">
    <property type="entry name" value="HISTIDINE AMMONIA-LYASE"/>
    <property type="match status" value="1"/>
</dbReference>
<dbReference type="SUPFAM" id="SSF48557">
    <property type="entry name" value="L-aspartase-like"/>
    <property type="match status" value="2"/>
</dbReference>
<dbReference type="InterPro" id="IPR008948">
    <property type="entry name" value="L-Aspartase-like"/>
</dbReference>
<protein>
    <recommendedName>
        <fullName evidence="5">Phenylalanine ammonia-lyase</fullName>
    </recommendedName>
</protein>
<dbReference type="Gene3D" id="1.10.275.10">
    <property type="entry name" value="Fumarase/aspartase (N-terminal domain)"/>
    <property type="match status" value="2"/>
</dbReference>
<dbReference type="InterPro" id="IPR001106">
    <property type="entry name" value="Aromatic_Lyase"/>
</dbReference>
<accession>A0A0G4M1F1</accession>
<name>A0A0G4M1F1_VERLO</name>
<dbReference type="EMBL" id="CVQH01020640">
    <property type="protein sequence ID" value="CRK28102.1"/>
    <property type="molecule type" value="Genomic_DNA"/>
</dbReference>
<dbReference type="Pfam" id="PF00221">
    <property type="entry name" value="Lyase_aromatic"/>
    <property type="match status" value="2"/>
</dbReference>
<keyword evidence="4" id="KW-1185">Reference proteome</keyword>
<evidence type="ECO:0000313" key="3">
    <source>
        <dbReference type="EMBL" id="CRK28102.1"/>
    </source>
</evidence>
<dbReference type="STRING" id="100787.A0A0G4M1F1"/>
<dbReference type="Gene3D" id="1.20.200.10">
    <property type="entry name" value="Fumarase/aspartase (Central domain)"/>
    <property type="match status" value="1"/>
</dbReference>
<feature type="compositionally biased region" description="Polar residues" evidence="2">
    <location>
        <begin position="205"/>
        <end position="221"/>
    </location>
</feature>
<gene>
    <name evidence="3" type="ORF">BN1708_004541</name>
</gene>